<feature type="region of interest" description="Disordered" evidence="1">
    <location>
        <begin position="50"/>
        <end position="110"/>
    </location>
</feature>
<evidence type="ECO:0000313" key="2">
    <source>
        <dbReference type="EMBL" id="CAH9100412.1"/>
    </source>
</evidence>
<feature type="compositionally biased region" description="Low complexity" evidence="1">
    <location>
        <begin position="64"/>
        <end position="81"/>
    </location>
</feature>
<organism evidence="2 3">
    <name type="scientific">Cuscuta epithymum</name>
    <dbReference type="NCBI Taxonomy" id="186058"/>
    <lineage>
        <taxon>Eukaryota</taxon>
        <taxon>Viridiplantae</taxon>
        <taxon>Streptophyta</taxon>
        <taxon>Embryophyta</taxon>
        <taxon>Tracheophyta</taxon>
        <taxon>Spermatophyta</taxon>
        <taxon>Magnoliopsida</taxon>
        <taxon>eudicotyledons</taxon>
        <taxon>Gunneridae</taxon>
        <taxon>Pentapetalae</taxon>
        <taxon>asterids</taxon>
        <taxon>lamiids</taxon>
        <taxon>Solanales</taxon>
        <taxon>Convolvulaceae</taxon>
        <taxon>Cuscuteae</taxon>
        <taxon>Cuscuta</taxon>
        <taxon>Cuscuta subgen. Cuscuta</taxon>
    </lineage>
</organism>
<comment type="caution">
    <text evidence="2">The sequence shown here is derived from an EMBL/GenBank/DDBJ whole genome shotgun (WGS) entry which is preliminary data.</text>
</comment>
<evidence type="ECO:0000256" key="1">
    <source>
        <dbReference type="SAM" id="MobiDB-lite"/>
    </source>
</evidence>
<evidence type="ECO:0000313" key="3">
    <source>
        <dbReference type="Proteomes" id="UP001152523"/>
    </source>
</evidence>
<reference evidence="2" key="1">
    <citation type="submission" date="2022-07" db="EMBL/GenBank/DDBJ databases">
        <authorList>
            <person name="Macas J."/>
            <person name="Novak P."/>
            <person name="Neumann P."/>
        </authorList>
    </citation>
    <scope>NUCLEOTIDE SEQUENCE</scope>
</reference>
<accession>A0AAV0DIK6</accession>
<protein>
    <recommendedName>
        <fullName evidence="4">Transmembrane protein</fullName>
    </recommendedName>
</protein>
<evidence type="ECO:0008006" key="4">
    <source>
        <dbReference type="Google" id="ProtNLM"/>
    </source>
</evidence>
<gene>
    <name evidence="2" type="ORF">CEPIT_LOCUS15279</name>
</gene>
<keyword evidence="3" id="KW-1185">Reference proteome</keyword>
<dbReference type="Proteomes" id="UP001152523">
    <property type="component" value="Unassembled WGS sequence"/>
</dbReference>
<proteinExistence type="predicted"/>
<sequence>MAPMNKLTLTAASCGGVLILAFLFCFGVQSSEGIRAQSLSSNYTVFKSVPSPSIGHHNPPGAAPPGAAAASADELPSSLPSNYTIFEESHPSPGQGHGVPPTATSPPANH</sequence>
<dbReference type="AlphaFoldDB" id="A0AAV0DIK6"/>
<name>A0AAV0DIK6_9ASTE</name>
<dbReference type="EMBL" id="CAMAPF010000108">
    <property type="protein sequence ID" value="CAH9100412.1"/>
    <property type="molecule type" value="Genomic_DNA"/>
</dbReference>